<name>A0A4Y4AWV7_9FLAO</name>
<comment type="caution">
    <text evidence="2">The sequence shown here is derived from an EMBL/GenBank/DDBJ whole genome shotgun (WGS) entry which is preliminary data.</text>
</comment>
<evidence type="ECO:0000313" key="2">
    <source>
        <dbReference type="EMBL" id="GEC72711.1"/>
    </source>
</evidence>
<protein>
    <recommendedName>
        <fullName evidence="4">Lipoprotein</fullName>
    </recommendedName>
</protein>
<accession>A0A4Y4AWV7</accession>
<evidence type="ECO:0000313" key="3">
    <source>
        <dbReference type="Proteomes" id="UP000316775"/>
    </source>
</evidence>
<dbReference type="OrthoDB" id="966120at2"/>
<evidence type="ECO:0000256" key="1">
    <source>
        <dbReference type="SAM" id="SignalP"/>
    </source>
</evidence>
<feature type="signal peptide" evidence="1">
    <location>
        <begin position="1"/>
        <end position="22"/>
    </location>
</feature>
<dbReference type="AlphaFoldDB" id="A0A4Y4AWV7"/>
<feature type="chain" id="PRO_5023131052" description="Lipoprotein" evidence="1">
    <location>
        <begin position="23"/>
        <end position="196"/>
    </location>
</feature>
<evidence type="ECO:0008006" key="4">
    <source>
        <dbReference type="Google" id="ProtNLM"/>
    </source>
</evidence>
<reference evidence="2 3" key="1">
    <citation type="submission" date="2019-06" db="EMBL/GenBank/DDBJ databases">
        <title>Whole genome shotgun sequence of Flavobacterium flevense NBRC 14960.</title>
        <authorList>
            <person name="Hosoyama A."/>
            <person name="Uohara A."/>
            <person name="Ohji S."/>
            <person name="Ichikawa N."/>
        </authorList>
    </citation>
    <scope>NUCLEOTIDE SEQUENCE [LARGE SCALE GENOMIC DNA]</scope>
    <source>
        <strain evidence="2 3">NBRC 14960</strain>
    </source>
</reference>
<dbReference type="STRING" id="983.SAMN05443543_10742"/>
<proteinExistence type="predicted"/>
<keyword evidence="1" id="KW-0732">Signal</keyword>
<dbReference type="PROSITE" id="PS51257">
    <property type="entry name" value="PROKAR_LIPOPROTEIN"/>
    <property type="match status" value="1"/>
</dbReference>
<dbReference type="Proteomes" id="UP000316775">
    <property type="component" value="Unassembled WGS sequence"/>
</dbReference>
<dbReference type="EMBL" id="BJNP01000024">
    <property type="protein sequence ID" value="GEC72711.1"/>
    <property type="molecule type" value="Genomic_DNA"/>
</dbReference>
<keyword evidence="3" id="KW-1185">Reference proteome</keyword>
<gene>
    <name evidence="2" type="ORF">FFL01_22500</name>
</gene>
<dbReference type="RefSeq" id="WP_073245478.1">
    <property type="nucleotide sequence ID" value="NZ_BJNP01000024.1"/>
</dbReference>
<sequence length="196" mass="23230">MNLKKVFIIPLFSLLLSFSISCNRTKKEQIPNKKLKENEHVENFTLSNTLYLLAPEFNVEKCESFGECDCCTSNYLFLDNENFICVDYCLEADTYYSGKYKIENEKVQLKFNSVMVQKEYNWESETDTINDQPKYFYKTEKCKSFETIWRKFDCKGKYYFKNTITETNYASIDKTLTAKNFVIKLKGEGIWDKLLN</sequence>
<organism evidence="2 3">
    <name type="scientific">Flavobacterium flevense</name>
    <dbReference type="NCBI Taxonomy" id="983"/>
    <lineage>
        <taxon>Bacteria</taxon>
        <taxon>Pseudomonadati</taxon>
        <taxon>Bacteroidota</taxon>
        <taxon>Flavobacteriia</taxon>
        <taxon>Flavobacteriales</taxon>
        <taxon>Flavobacteriaceae</taxon>
        <taxon>Flavobacterium</taxon>
    </lineage>
</organism>